<accession>A0A8H6THE2</accession>
<comment type="caution">
    <text evidence="2">The sequence shown here is derived from an EMBL/GenBank/DDBJ whole genome shotgun (WGS) entry which is preliminary data.</text>
</comment>
<feature type="transmembrane region" description="Helical" evidence="1">
    <location>
        <begin position="15"/>
        <end position="43"/>
    </location>
</feature>
<name>A0A8H6THE2_9AGAR</name>
<protein>
    <submittedName>
        <fullName evidence="2">Uncharacterized protein</fullName>
    </submittedName>
</protein>
<feature type="transmembrane region" description="Helical" evidence="1">
    <location>
        <begin position="138"/>
        <end position="162"/>
    </location>
</feature>
<keyword evidence="3" id="KW-1185">Reference proteome</keyword>
<dbReference type="GeneID" id="59340419"/>
<reference evidence="2" key="1">
    <citation type="submission" date="2020-05" db="EMBL/GenBank/DDBJ databases">
        <title>Mycena genomes resolve the evolution of fungal bioluminescence.</title>
        <authorList>
            <person name="Tsai I.J."/>
        </authorList>
    </citation>
    <scope>NUCLEOTIDE SEQUENCE</scope>
    <source>
        <strain evidence="2">171206Taipei</strain>
    </source>
</reference>
<dbReference type="RefSeq" id="XP_037225813.1">
    <property type="nucleotide sequence ID" value="XM_037357903.1"/>
</dbReference>
<keyword evidence="1" id="KW-1133">Transmembrane helix</keyword>
<keyword evidence="1" id="KW-0812">Transmembrane</keyword>
<evidence type="ECO:0000256" key="1">
    <source>
        <dbReference type="SAM" id="Phobius"/>
    </source>
</evidence>
<gene>
    <name evidence="2" type="ORF">MIND_00095100</name>
</gene>
<keyword evidence="1" id="KW-0472">Membrane</keyword>
<dbReference type="AlphaFoldDB" id="A0A8H6THE2"/>
<feature type="transmembrane region" description="Helical" evidence="1">
    <location>
        <begin position="95"/>
        <end position="117"/>
    </location>
</feature>
<evidence type="ECO:0000313" key="2">
    <source>
        <dbReference type="EMBL" id="KAF7315790.1"/>
    </source>
</evidence>
<dbReference type="EMBL" id="JACAZF010000001">
    <property type="protein sequence ID" value="KAF7315790.1"/>
    <property type="molecule type" value="Genomic_DNA"/>
</dbReference>
<feature type="transmembrane region" description="Helical" evidence="1">
    <location>
        <begin position="226"/>
        <end position="247"/>
    </location>
</feature>
<feature type="transmembrane region" description="Helical" evidence="1">
    <location>
        <begin position="182"/>
        <end position="206"/>
    </location>
</feature>
<proteinExistence type="predicted"/>
<feature type="transmembrane region" description="Helical" evidence="1">
    <location>
        <begin position="259"/>
        <end position="280"/>
    </location>
</feature>
<evidence type="ECO:0000313" key="3">
    <source>
        <dbReference type="Proteomes" id="UP000636479"/>
    </source>
</evidence>
<sequence length="328" mass="36631">MPTSAAQIRDGQTVLYYAVTLIPQTLCLGGYTALIVFSSRALLKRGLNTQATKTLFWLSIFMYTMSLAYWSFSVIDFVARMQFFIDPENPTYASLFNGVAIPFNLFNALVLINFSITDGIVVWRASVICPRTQLHRRLLWIPTLFLLLTTVFASILIVLRFIAMFSTELVHRPFFTPMVDTLQFFSVITSLFSNLSATTLIGATAWRHRQRIRFAFHQRSKAEHTLMLLLESGLLYCATAVFVVAALFIRLPHGTLGDIYLPVTVQLAGAYAPAISLLILRNRTLNETEFLGTETKLNVDAEARGQFSGPIQFANLNSSSIATSSSPS</sequence>
<dbReference type="OrthoDB" id="3259206at2759"/>
<feature type="transmembrane region" description="Helical" evidence="1">
    <location>
        <begin position="55"/>
        <end position="75"/>
    </location>
</feature>
<organism evidence="2 3">
    <name type="scientific">Mycena indigotica</name>
    <dbReference type="NCBI Taxonomy" id="2126181"/>
    <lineage>
        <taxon>Eukaryota</taxon>
        <taxon>Fungi</taxon>
        <taxon>Dikarya</taxon>
        <taxon>Basidiomycota</taxon>
        <taxon>Agaricomycotina</taxon>
        <taxon>Agaricomycetes</taxon>
        <taxon>Agaricomycetidae</taxon>
        <taxon>Agaricales</taxon>
        <taxon>Marasmiineae</taxon>
        <taxon>Mycenaceae</taxon>
        <taxon>Mycena</taxon>
    </lineage>
</organism>
<dbReference type="Proteomes" id="UP000636479">
    <property type="component" value="Unassembled WGS sequence"/>
</dbReference>